<keyword evidence="2" id="KW-1185">Reference proteome</keyword>
<organism evidence="1 2">
    <name type="scientific">Trichonephila clavipes</name>
    <name type="common">Golden silk orbweaver</name>
    <name type="synonym">Nephila clavipes</name>
    <dbReference type="NCBI Taxonomy" id="2585209"/>
    <lineage>
        <taxon>Eukaryota</taxon>
        <taxon>Metazoa</taxon>
        <taxon>Ecdysozoa</taxon>
        <taxon>Arthropoda</taxon>
        <taxon>Chelicerata</taxon>
        <taxon>Arachnida</taxon>
        <taxon>Araneae</taxon>
        <taxon>Araneomorphae</taxon>
        <taxon>Entelegynae</taxon>
        <taxon>Araneoidea</taxon>
        <taxon>Nephilidae</taxon>
        <taxon>Trichonephila</taxon>
    </lineage>
</organism>
<accession>A0A8X6VZN2</accession>
<evidence type="ECO:0000313" key="2">
    <source>
        <dbReference type="Proteomes" id="UP000887159"/>
    </source>
</evidence>
<dbReference type="Proteomes" id="UP000887159">
    <property type="component" value="Unassembled WGS sequence"/>
</dbReference>
<evidence type="ECO:0000313" key="1">
    <source>
        <dbReference type="EMBL" id="GFY25405.1"/>
    </source>
</evidence>
<protein>
    <submittedName>
        <fullName evidence="1">Uncharacterized protein</fullName>
    </submittedName>
</protein>
<reference evidence="1" key="1">
    <citation type="submission" date="2020-08" db="EMBL/GenBank/DDBJ databases">
        <title>Multicomponent nature underlies the extraordinary mechanical properties of spider dragline silk.</title>
        <authorList>
            <person name="Kono N."/>
            <person name="Nakamura H."/>
            <person name="Mori M."/>
            <person name="Yoshida Y."/>
            <person name="Ohtoshi R."/>
            <person name="Malay A.D."/>
            <person name="Moran D.A.P."/>
            <person name="Tomita M."/>
            <person name="Numata K."/>
            <person name="Arakawa K."/>
        </authorList>
    </citation>
    <scope>NUCLEOTIDE SEQUENCE</scope>
</reference>
<name>A0A8X6VZN2_TRICX</name>
<gene>
    <name evidence="1" type="ORF">TNCV_2485251</name>
</gene>
<proteinExistence type="predicted"/>
<sequence>MTPDYLNPCNPRIFSALSGQTAFNSDIKSPESSLEIIQNDAHSHKLRLRKSEASKTQFEQQQRNEKCYFKQPLNVTPSLQVRASNQSGLDSQFRRVQKADIYPSHSRLQDAKCQVM</sequence>
<dbReference type="EMBL" id="BMAU01021371">
    <property type="protein sequence ID" value="GFY25405.1"/>
    <property type="molecule type" value="Genomic_DNA"/>
</dbReference>
<dbReference type="AlphaFoldDB" id="A0A8X6VZN2"/>
<comment type="caution">
    <text evidence="1">The sequence shown here is derived from an EMBL/GenBank/DDBJ whole genome shotgun (WGS) entry which is preliminary data.</text>
</comment>